<feature type="region of interest" description="Disordered" evidence="2">
    <location>
        <begin position="1"/>
        <end position="25"/>
    </location>
</feature>
<dbReference type="GO" id="GO:0008270">
    <property type="term" value="F:zinc ion binding"/>
    <property type="evidence" value="ECO:0007669"/>
    <property type="project" value="UniProtKB-KW"/>
</dbReference>
<comment type="caution">
    <text evidence="4">The sequence shown here is derived from an EMBL/GenBank/DDBJ whole genome shotgun (WGS) entry which is preliminary data.</text>
</comment>
<evidence type="ECO:0000259" key="3">
    <source>
        <dbReference type="PROSITE" id="PS50158"/>
    </source>
</evidence>
<sequence>MASIDPSQEQASQSGAPGGHGDGGYDPKLRFLKYRDVGGGDFDPDTRGCVEEWLESMERYIAADGRMKGIAWPEHLQHVLIADCLKGRAAKWYSHALKGVKEDDRTYTMLKERMVGAFGLHPMRTSDTIKADIISRAKRANETWQEYAEVLYAMAEGITVPEAWLVACFTKGVEPAAAKDLHMGKVKTMLEGVQLLELLYGASGGGTTAKTTRAFPINVKGDNAVQEDEALSAKDLKMIETMDKKMTETMTVMCRMIASPTKRRWTKEGPDGEKPAKRYRTDRQTCWNCGTLGHVATECTLPEVPGAIEKGLEELKKKKAAKAATGWAAGKE</sequence>
<dbReference type="EMBL" id="QUSZ01010352">
    <property type="protein sequence ID" value="RHX98202.1"/>
    <property type="molecule type" value="Genomic_DNA"/>
</dbReference>
<reference evidence="4 5" key="1">
    <citation type="submission" date="2018-08" db="EMBL/GenBank/DDBJ databases">
        <title>Aphanomyces genome sequencing and annotation.</title>
        <authorList>
            <person name="Minardi D."/>
            <person name="Oidtmann B."/>
            <person name="Van Der Giezen M."/>
            <person name="Studholme D.J."/>
        </authorList>
    </citation>
    <scope>NUCLEOTIDE SEQUENCE [LARGE SCALE GENOMIC DNA]</scope>
    <source>
        <strain evidence="4 5">Kv</strain>
    </source>
</reference>
<proteinExistence type="predicted"/>
<name>A0A396ZR06_APHAT</name>
<dbReference type="SMART" id="SM00343">
    <property type="entry name" value="ZnF_C2HC"/>
    <property type="match status" value="1"/>
</dbReference>
<keyword evidence="1" id="KW-0479">Metal-binding</keyword>
<organism evidence="4 5">
    <name type="scientific">Aphanomyces astaci</name>
    <name type="common">Crayfish plague agent</name>
    <dbReference type="NCBI Taxonomy" id="112090"/>
    <lineage>
        <taxon>Eukaryota</taxon>
        <taxon>Sar</taxon>
        <taxon>Stramenopiles</taxon>
        <taxon>Oomycota</taxon>
        <taxon>Saprolegniomycetes</taxon>
        <taxon>Saprolegniales</taxon>
        <taxon>Verrucalvaceae</taxon>
        <taxon>Aphanomyces</taxon>
    </lineage>
</organism>
<dbReference type="VEuPathDB" id="FungiDB:H257_16919"/>
<evidence type="ECO:0000313" key="4">
    <source>
        <dbReference type="EMBL" id="RHX98202.1"/>
    </source>
</evidence>
<evidence type="ECO:0000256" key="1">
    <source>
        <dbReference type="PROSITE-ProRule" id="PRU00047"/>
    </source>
</evidence>
<dbReference type="Gene3D" id="4.10.60.10">
    <property type="entry name" value="Zinc finger, CCHC-type"/>
    <property type="match status" value="1"/>
</dbReference>
<dbReference type="SUPFAM" id="SSF57756">
    <property type="entry name" value="Retrovirus zinc finger-like domains"/>
    <property type="match status" value="1"/>
</dbReference>
<accession>A0A396ZR06</accession>
<dbReference type="Pfam" id="PF00098">
    <property type="entry name" value="zf-CCHC"/>
    <property type="match status" value="1"/>
</dbReference>
<dbReference type="GO" id="GO:0003676">
    <property type="term" value="F:nucleic acid binding"/>
    <property type="evidence" value="ECO:0007669"/>
    <property type="project" value="InterPro"/>
</dbReference>
<dbReference type="PROSITE" id="PS50158">
    <property type="entry name" value="ZF_CCHC"/>
    <property type="match status" value="1"/>
</dbReference>
<keyword evidence="1" id="KW-0862">Zinc</keyword>
<dbReference type="InterPro" id="IPR036875">
    <property type="entry name" value="Znf_CCHC_sf"/>
</dbReference>
<keyword evidence="1" id="KW-0863">Zinc-finger</keyword>
<gene>
    <name evidence="4" type="ORF">DYB36_010304</name>
</gene>
<feature type="domain" description="CCHC-type" evidence="3">
    <location>
        <begin position="286"/>
        <end position="299"/>
    </location>
</feature>
<protein>
    <recommendedName>
        <fullName evidence="3">CCHC-type domain-containing protein</fullName>
    </recommendedName>
</protein>
<feature type="compositionally biased region" description="Polar residues" evidence="2">
    <location>
        <begin position="1"/>
        <end position="14"/>
    </location>
</feature>
<dbReference type="Proteomes" id="UP000265427">
    <property type="component" value="Unassembled WGS sequence"/>
</dbReference>
<evidence type="ECO:0000313" key="5">
    <source>
        <dbReference type="Proteomes" id="UP000265427"/>
    </source>
</evidence>
<evidence type="ECO:0000256" key="2">
    <source>
        <dbReference type="SAM" id="MobiDB-lite"/>
    </source>
</evidence>
<dbReference type="AlphaFoldDB" id="A0A396ZR06"/>
<dbReference type="InterPro" id="IPR001878">
    <property type="entry name" value="Znf_CCHC"/>
</dbReference>